<name>A0A7I7U841_MYCPF</name>
<sequence>MDLFVRETGPLQAPTVVFLHGGRLSGWSWEPVIDRLPGYRCVAPDLPQFGKSVALGPFRIDRAAQAVATSIRSGFGAGGLHLVGYSLGAQVGIDLLAREPALFASAVLCGTFVNSFPWVGPSQRFVGALARMAWSRRLLSQLWNAHPPELAATRAADYREDMRLALSEDAAHIVSESAGFTVPKGLEKSPVPALFITGADEYWPAHRSAAELARTMPRGVNAVAVGMRHDWPLRHPELFSRTVRCWLANADLPSQIAVR</sequence>
<dbReference type="InterPro" id="IPR000073">
    <property type="entry name" value="AB_hydrolase_1"/>
</dbReference>
<organism evidence="2 3">
    <name type="scientific">Mycolicibacterium parafortuitum</name>
    <name type="common">Mycobacterium parafortuitum</name>
    <dbReference type="NCBI Taxonomy" id="39692"/>
    <lineage>
        <taxon>Bacteria</taxon>
        <taxon>Bacillati</taxon>
        <taxon>Actinomycetota</taxon>
        <taxon>Actinomycetes</taxon>
        <taxon>Mycobacteriales</taxon>
        <taxon>Mycobacteriaceae</taxon>
        <taxon>Mycolicibacterium</taxon>
    </lineage>
</organism>
<dbReference type="InterPro" id="IPR029058">
    <property type="entry name" value="AB_hydrolase_fold"/>
</dbReference>
<evidence type="ECO:0000313" key="2">
    <source>
        <dbReference type="EMBL" id="BBY77245.1"/>
    </source>
</evidence>
<dbReference type="PANTHER" id="PTHR43798">
    <property type="entry name" value="MONOACYLGLYCEROL LIPASE"/>
    <property type="match status" value="1"/>
</dbReference>
<dbReference type="SUPFAM" id="SSF53474">
    <property type="entry name" value="alpha/beta-Hydrolases"/>
    <property type="match status" value="1"/>
</dbReference>
<dbReference type="EMBL" id="AP022598">
    <property type="protein sequence ID" value="BBY77245.1"/>
    <property type="molecule type" value="Genomic_DNA"/>
</dbReference>
<reference evidence="2 3" key="1">
    <citation type="journal article" date="2019" name="Emerg. Microbes Infect.">
        <title>Comprehensive subspecies identification of 175 nontuberculous mycobacteria species based on 7547 genomic profiles.</title>
        <authorList>
            <person name="Matsumoto Y."/>
            <person name="Kinjo T."/>
            <person name="Motooka D."/>
            <person name="Nabeya D."/>
            <person name="Jung N."/>
            <person name="Uechi K."/>
            <person name="Horii T."/>
            <person name="Iida T."/>
            <person name="Fujita J."/>
            <person name="Nakamura S."/>
        </authorList>
    </citation>
    <scope>NUCLEOTIDE SEQUENCE [LARGE SCALE GENOMIC DNA]</scope>
    <source>
        <strain evidence="2 3">JCM 6367</strain>
    </source>
</reference>
<keyword evidence="2" id="KW-0378">Hydrolase</keyword>
<proteinExistence type="predicted"/>
<accession>A0A7I7U841</accession>
<dbReference type="InterPro" id="IPR050266">
    <property type="entry name" value="AB_hydrolase_sf"/>
</dbReference>
<dbReference type="GO" id="GO:0016787">
    <property type="term" value="F:hydrolase activity"/>
    <property type="evidence" value="ECO:0007669"/>
    <property type="project" value="UniProtKB-KW"/>
</dbReference>
<gene>
    <name evidence="2" type="ORF">MPRF_41440</name>
</gene>
<feature type="domain" description="AB hydrolase-1" evidence="1">
    <location>
        <begin position="16"/>
        <end position="240"/>
    </location>
</feature>
<dbReference type="AlphaFoldDB" id="A0A7I7U841"/>
<dbReference type="RefSeq" id="WP_163767444.1">
    <property type="nucleotide sequence ID" value="NZ_AP022598.1"/>
</dbReference>
<dbReference type="Proteomes" id="UP000466554">
    <property type="component" value="Chromosome"/>
</dbReference>
<dbReference type="Gene3D" id="3.40.50.1820">
    <property type="entry name" value="alpha/beta hydrolase"/>
    <property type="match status" value="1"/>
</dbReference>
<dbReference type="Pfam" id="PF12697">
    <property type="entry name" value="Abhydrolase_6"/>
    <property type="match status" value="1"/>
</dbReference>
<protein>
    <submittedName>
        <fullName evidence="2">Hydrolase</fullName>
    </submittedName>
</protein>
<evidence type="ECO:0000313" key="3">
    <source>
        <dbReference type="Proteomes" id="UP000466554"/>
    </source>
</evidence>
<evidence type="ECO:0000259" key="1">
    <source>
        <dbReference type="Pfam" id="PF12697"/>
    </source>
</evidence>